<comment type="similarity">
    <text evidence="2 7">Belongs to the cytochrome c oxidase subunit 3 family.</text>
</comment>
<evidence type="ECO:0000256" key="8">
    <source>
        <dbReference type="SAM" id="Phobius"/>
    </source>
</evidence>
<gene>
    <name evidence="10" type="ORF">H9Q13_02015</name>
</gene>
<keyword evidence="5 8" id="KW-1133">Transmembrane helix</keyword>
<sequence length="208" mass="23810">MNQDRKNKVDSRQGSAFGKIERMHPIRMLLYLSMIGIGVLFFILVVAFARTGGFGNEQFSIPKFFSVSTLLLLFSSYAINKVPRIYKKDKLHKMTRYLSITFVLGVAFIGAQVLGWREIAASGAYFTGKASGSYLYLISALHLLHLLGGMIFLAFLLFKTAHMANDGVRSLIFIRDPYRRLQLSMLRTYWHFIGLLWLFLYLVILFMA</sequence>
<comment type="subcellular location">
    <subcellularLocation>
        <location evidence="1 7">Cell membrane</location>
        <topology evidence="1 7">Multi-pass membrane protein</topology>
    </subcellularLocation>
</comment>
<keyword evidence="11" id="KW-1185">Reference proteome</keyword>
<name>A0ABR7XCA4_9BACT</name>
<dbReference type="SUPFAM" id="SSF81452">
    <property type="entry name" value="Cytochrome c oxidase subunit III-like"/>
    <property type="match status" value="1"/>
</dbReference>
<evidence type="ECO:0000256" key="5">
    <source>
        <dbReference type="ARBA" id="ARBA00022989"/>
    </source>
</evidence>
<keyword evidence="4 7" id="KW-0812">Transmembrane</keyword>
<feature type="transmembrane region" description="Helical" evidence="8">
    <location>
        <begin position="29"/>
        <end position="49"/>
    </location>
</feature>
<dbReference type="PANTHER" id="PTHR11403">
    <property type="entry name" value="CYTOCHROME C OXIDASE SUBUNIT III"/>
    <property type="match status" value="1"/>
</dbReference>
<proteinExistence type="inferred from homology"/>
<evidence type="ECO:0000313" key="10">
    <source>
        <dbReference type="EMBL" id="MBD1395927.1"/>
    </source>
</evidence>
<dbReference type="EMBL" id="JACXAJ010000001">
    <property type="protein sequence ID" value="MBD1395927.1"/>
    <property type="molecule type" value="Genomic_DNA"/>
</dbReference>
<organism evidence="10 11">
    <name type="scientific">Pontibacter aquaedesilientis</name>
    <dbReference type="NCBI Taxonomy" id="2766980"/>
    <lineage>
        <taxon>Bacteria</taxon>
        <taxon>Pseudomonadati</taxon>
        <taxon>Bacteroidota</taxon>
        <taxon>Cytophagia</taxon>
        <taxon>Cytophagales</taxon>
        <taxon>Hymenobacteraceae</taxon>
        <taxon>Pontibacter</taxon>
    </lineage>
</organism>
<reference evidence="10 11" key="1">
    <citation type="submission" date="2020-09" db="EMBL/GenBank/DDBJ databases">
        <title>Genome sequencing and assembly of Pontibacter sp.</title>
        <authorList>
            <person name="Chhetri G."/>
        </authorList>
    </citation>
    <scope>NUCLEOTIDE SEQUENCE [LARGE SCALE GENOMIC DNA]</scope>
    <source>
        <strain evidence="10 11">JH31</strain>
    </source>
</reference>
<dbReference type="InterPro" id="IPR024791">
    <property type="entry name" value="Cyt_c/ubiquinol_Oxase_su3"/>
</dbReference>
<dbReference type="Gene3D" id="1.20.120.80">
    <property type="entry name" value="Cytochrome c oxidase, subunit III, four-helix bundle"/>
    <property type="match status" value="1"/>
</dbReference>
<evidence type="ECO:0000256" key="6">
    <source>
        <dbReference type="ARBA" id="ARBA00023136"/>
    </source>
</evidence>
<dbReference type="Pfam" id="PF00510">
    <property type="entry name" value="COX3"/>
    <property type="match status" value="1"/>
</dbReference>
<dbReference type="Proteomes" id="UP000625551">
    <property type="component" value="Unassembled WGS sequence"/>
</dbReference>
<feature type="domain" description="Heme-copper oxidase subunit III family profile" evidence="9">
    <location>
        <begin position="26"/>
        <end position="208"/>
    </location>
</feature>
<feature type="transmembrane region" description="Helical" evidence="8">
    <location>
        <begin position="94"/>
        <end position="114"/>
    </location>
</feature>
<evidence type="ECO:0000256" key="3">
    <source>
        <dbReference type="ARBA" id="ARBA00022475"/>
    </source>
</evidence>
<evidence type="ECO:0000256" key="1">
    <source>
        <dbReference type="ARBA" id="ARBA00004651"/>
    </source>
</evidence>
<dbReference type="InterPro" id="IPR000298">
    <property type="entry name" value="Cyt_c_oxidase-like_su3"/>
</dbReference>
<feature type="transmembrane region" description="Helical" evidence="8">
    <location>
        <begin position="189"/>
        <end position="207"/>
    </location>
</feature>
<evidence type="ECO:0000256" key="7">
    <source>
        <dbReference type="RuleBase" id="RU003376"/>
    </source>
</evidence>
<evidence type="ECO:0000259" key="9">
    <source>
        <dbReference type="PROSITE" id="PS50253"/>
    </source>
</evidence>
<comment type="caution">
    <text evidence="10">The sequence shown here is derived from an EMBL/GenBank/DDBJ whole genome shotgun (WGS) entry which is preliminary data.</text>
</comment>
<keyword evidence="3" id="KW-1003">Cell membrane</keyword>
<protein>
    <submittedName>
        <fullName evidence="10">Cytochrome c oxidase subunit 3</fullName>
    </submittedName>
</protein>
<dbReference type="PANTHER" id="PTHR11403:SF2">
    <property type="entry name" value="CYTOCHROME BO(3) UBIQUINOL OXIDASE SUBUNIT 3"/>
    <property type="match status" value="1"/>
</dbReference>
<keyword evidence="6 8" id="KW-0472">Membrane</keyword>
<evidence type="ECO:0000256" key="2">
    <source>
        <dbReference type="ARBA" id="ARBA00010581"/>
    </source>
</evidence>
<dbReference type="InterPro" id="IPR035973">
    <property type="entry name" value="Cyt_c_oxidase_su3-like_sf"/>
</dbReference>
<feature type="transmembrane region" description="Helical" evidence="8">
    <location>
        <begin position="61"/>
        <end position="82"/>
    </location>
</feature>
<dbReference type="InterPro" id="IPR013833">
    <property type="entry name" value="Cyt_c_oxidase_su3_a-hlx"/>
</dbReference>
<feature type="transmembrane region" description="Helical" evidence="8">
    <location>
        <begin position="134"/>
        <end position="158"/>
    </location>
</feature>
<evidence type="ECO:0000256" key="4">
    <source>
        <dbReference type="ARBA" id="ARBA00022692"/>
    </source>
</evidence>
<dbReference type="RefSeq" id="WP_191182080.1">
    <property type="nucleotide sequence ID" value="NZ_JACXAJ010000001.1"/>
</dbReference>
<evidence type="ECO:0000313" key="11">
    <source>
        <dbReference type="Proteomes" id="UP000625551"/>
    </source>
</evidence>
<dbReference type="PROSITE" id="PS50253">
    <property type="entry name" value="COX3"/>
    <property type="match status" value="1"/>
</dbReference>
<accession>A0ABR7XCA4</accession>